<dbReference type="AlphaFoldDB" id="A0AAP4F6H0"/>
<evidence type="ECO:0000313" key="3">
    <source>
        <dbReference type="Proteomes" id="UP001226160"/>
    </source>
</evidence>
<dbReference type="RefSeq" id="WP_284589667.1">
    <property type="nucleotide sequence ID" value="NZ_JASNUA010000027.1"/>
</dbReference>
<dbReference type="Gene3D" id="1.10.10.2910">
    <property type="match status" value="1"/>
</dbReference>
<protein>
    <submittedName>
        <fullName evidence="2">ImmA/IrrE family metallo-endopeptidase</fullName>
    </submittedName>
</protein>
<dbReference type="Proteomes" id="UP001226160">
    <property type="component" value="Unassembled WGS sequence"/>
</dbReference>
<evidence type="ECO:0000259" key="1">
    <source>
        <dbReference type="Pfam" id="PF06114"/>
    </source>
</evidence>
<comment type="caution">
    <text evidence="2">The sequence shown here is derived from an EMBL/GenBank/DDBJ whole genome shotgun (WGS) entry which is preliminary data.</text>
</comment>
<gene>
    <name evidence="2" type="ORF">QPX54_06145</name>
</gene>
<feature type="domain" description="IrrE N-terminal-like" evidence="1">
    <location>
        <begin position="13"/>
        <end position="112"/>
    </location>
</feature>
<dbReference type="Pfam" id="PF06114">
    <property type="entry name" value="Peptidase_M78"/>
    <property type="match status" value="1"/>
</dbReference>
<sequence>MITNPDLHRLANTLGVRLVRHNGGPKGFYAHYARTISTRRGLSIAAYRSTLAHELGHAYYKDEPTDNEHYNRKQERRADEFAAQLLLDEDSVKAAMIWHNEHISPAAYELEVTEHLLKTWLAQHRTLKNAWAA</sequence>
<evidence type="ECO:0000313" key="2">
    <source>
        <dbReference type="EMBL" id="MDK4326092.1"/>
    </source>
</evidence>
<dbReference type="EMBL" id="JASNVP010000005">
    <property type="protein sequence ID" value="MDK4326092.1"/>
    <property type="molecule type" value="Genomic_DNA"/>
</dbReference>
<dbReference type="InterPro" id="IPR010359">
    <property type="entry name" value="IrrE_HExxH"/>
</dbReference>
<accession>A0AAP4F6H0</accession>
<proteinExistence type="predicted"/>
<name>A0AAP4F6H0_9CORY</name>
<reference evidence="2" key="1">
    <citation type="submission" date="2023-05" db="EMBL/GenBank/DDBJ databases">
        <title>Metabolic capabilities are highly conserved among human nasal-associated Corynebacterium species in pangenomic analyses.</title>
        <authorList>
            <person name="Tran T.H."/>
            <person name="Roberts A.Q."/>
            <person name="Escapa I.F."/>
            <person name="Gao W."/>
            <person name="Conlan S."/>
            <person name="Kong H."/>
            <person name="Segre J.A."/>
            <person name="Kelly M.S."/>
            <person name="Lemon K.P."/>
        </authorList>
    </citation>
    <scope>NUCLEOTIDE SEQUENCE</scope>
    <source>
        <strain evidence="2">KPL2654</strain>
    </source>
</reference>
<organism evidence="2 3">
    <name type="scientific">Corynebacterium propinquum</name>
    <dbReference type="NCBI Taxonomy" id="43769"/>
    <lineage>
        <taxon>Bacteria</taxon>
        <taxon>Bacillati</taxon>
        <taxon>Actinomycetota</taxon>
        <taxon>Actinomycetes</taxon>
        <taxon>Mycobacteriales</taxon>
        <taxon>Corynebacteriaceae</taxon>
        <taxon>Corynebacterium</taxon>
    </lineage>
</organism>